<feature type="compositionally biased region" description="Basic and acidic residues" evidence="7">
    <location>
        <begin position="23"/>
        <end position="35"/>
    </location>
</feature>
<dbReference type="NCBIfam" id="NF008877">
    <property type="entry name" value="PRK11913.1-2"/>
    <property type="match status" value="1"/>
</dbReference>
<comment type="cofactor">
    <cofactor evidence="1">
        <name>Fe(2+)</name>
        <dbReference type="ChEBI" id="CHEBI:29033"/>
    </cofactor>
</comment>
<organism evidence="9 10">
    <name type="scientific">Streptomyces fragilis</name>
    <dbReference type="NCBI Taxonomy" id="67301"/>
    <lineage>
        <taxon>Bacteria</taxon>
        <taxon>Bacillati</taxon>
        <taxon>Actinomycetota</taxon>
        <taxon>Actinomycetes</taxon>
        <taxon>Kitasatosporales</taxon>
        <taxon>Streptomycetaceae</taxon>
        <taxon>Streptomyces</taxon>
    </lineage>
</organism>
<keyword evidence="6" id="KW-0503">Monooxygenase</keyword>
<dbReference type="InterPro" id="IPR019774">
    <property type="entry name" value="Aromatic-AA_hydroxylase_C"/>
</dbReference>
<dbReference type="EMBL" id="JBEZUR010000013">
    <property type="protein sequence ID" value="MEU3554830.1"/>
    <property type="molecule type" value="Genomic_DNA"/>
</dbReference>
<evidence type="ECO:0000313" key="9">
    <source>
        <dbReference type="EMBL" id="MEU3554830.1"/>
    </source>
</evidence>
<dbReference type="SUPFAM" id="SSF56534">
    <property type="entry name" value="Aromatic aminoacid monoxygenases, catalytic and oligomerization domains"/>
    <property type="match status" value="1"/>
</dbReference>
<evidence type="ECO:0000256" key="6">
    <source>
        <dbReference type="ARBA" id="ARBA00023033"/>
    </source>
</evidence>
<dbReference type="PANTHER" id="PTHR11473">
    <property type="entry name" value="AROMATIC AMINO ACID HYDROXYLASE"/>
    <property type="match status" value="1"/>
</dbReference>
<name>A0ABV2YGG8_9ACTN</name>
<comment type="similarity">
    <text evidence="2">Belongs to the biopterin-dependent aromatic amino acid hydroxylase family.</text>
</comment>
<evidence type="ECO:0000256" key="3">
    <source>
        <dbReference type="ARBA" id="ARBA00022723"/>
    </source>
</evidence>
<gene>
    <name evidence="9" type="ORF">AB0E65_11515</name>
</gene>
<evidence type="ECO:0000256" key="4">
    <source>
        <dbReference type="ARBA" id="ARBA00023002"/>
    </source>
</evidence>
<dbReference type="Pfam" id="PF00351">
    <property type="entry name" value="Biopterin_H"/>
    <property type="match status" value="1"/>
</dbReference>
<dbReference type="InterPro" id="IPR036951">
    <property type="entry name" value="ArAA_hydroxylase_sf"/>
</dbReference>
<dbReference type="InterPro" id="IPR036329">
    <property type="entry name" value="Aro-AA_hydroxylase_C_sf"/>
</dbReference>
<proteinExistence type="inferred from homology"/>
<feature type="region of interest" description="Disordered" evidence="7">
    <location>
        <begin position="1"/>
        <end position="35"/>
    </location>
</feature>
<keyword evidence="10" id="KW-1185">Reference proteome</keyword>
<keyword evidence="5" id="KW-0408">Iron</keyword>
<dbReference type="RefSeq" id="WP_108952448.1">
    <property type="nucleotide sequence ID" value="NZ_BEVZ01000002.1"/>
</dbReference>
<dbReference type="Gene3D" id="1.10.800.10">
    <property type="entry name" value="Aromatic amino acid hydroxylase"/>
    <property type="match status" value="1"/>
</dbReference>
<dbReference type="PANTHER" id="PTHR11473:SF18">
    <property type="entry name" value="TYROSINE 3-MONOOXYGENASE"/>
    <property type="match status" value="1"/>
</dbReference>
<feature type="domain" description="Biopterin-dependent aromatic amino acid hydroxylase family profile" evidence="8">
    <location>
        <begin position="1"/>
        <end position="297"/>
    </location>
</feature>
<evidence type="ECO:0000256" key="5">
    <source>
        <dbReference type="ARBA" id="ARBA00023004"/>
    </source>
</evidence>
<evidence type="ECO:0000256" key="2">
    <source>
        <dbReference type="ARBA" id="ARBA00009712"/>
    </source>
</evidence>
<dbReference type="GO" id="GO:0004505">
    <property type="term" value="F:phenylalanine 4-monooxygenase activity"/>
    <property type="evidence" value="ECO:0007669"/>
    <property type="project" value="UniProtKB-EC"/>
</dbReference>
<dbReference type="EC" id="1.14.16.1" evidence="9"/>
<keyword evidence="4 9" id="KW-0560">Oxidoreductase</keyword>
<evidence type="ECO:0000259" key="8">
    <source>
        <dbReference type="PROSITE" id="PS51410"/>
    </source>
</evidence>
<protein>
    <submittedName>
        <fullName evidence="9">Phenylalanine 4-monooxygenase</fullName>
        <ecNumber evidence="9">1.14.16.1</ecNumber>
    </submittedName>
</protein>
<dbReference type="Proteomes" id="UP001550850">
    <property type="component" value="Unassembled WGS sequence"/>
</dbReference>
<keyword evidence="3" id="KW-0479">Metal-binding</keyword>
<sequence length="297" mass="33095">MFQEGQRDVPSAPGDDGTPRVCLGRDHPGSDDHDYGRRRNAILAAALAHTPGDPAPEVEYAADDHACWRVIRKELGIRHRTYACAAVNEAGEALGLPYDHAPQLRDVSRRLGELTGFGFAPAAGIVPVEDFYGTLADGTFQATQFIRHSSMPLFSPEPDMVHEIVGHGTALADARFAELYRLVGRTVRRLGTKEAVNAVSRFFWFSMEYGVVEENGEMMAFGASLLSSYGELAEFRGVEIRPMDAREMVTVDYTYDRYQPTLFHARSLTHFEDFVTDFCQNVTDEWVGRLTASRVRV</sequence>
<reference evidence="9 10" key="1">
    <citation type="submission" date="2024-06" db="EMBL/GenBank/DDBJ databases">
        <title>The Natural Products Discovery Center: Release of the First 8490 Sequenced Strains for Exploring Actinobacteria Biosynthetic Diversity.</title>
        <authorList>
            <person name="Kalkreuter E."/>
            <person name="Kautsar S.A."/>
            <person name="Yang D."/>
            <person name="Bader C.D."/>
            <person name="Teijaro C.N."/>
            <person name="Fluegel L."/>
            <person name="Davis C.M."/>
            <person name="Simpson J.R."/>
            <person name="Lauterbach L."/>
            <person name="Steele A.D."/>
            <person name="Gui C."/>
            <person name="Meng S."/>
            <person name="Li G."/>
            <person name="Viehrig K."/>
            <person name="Ye F."/>
            <person name="Su P."/>
            <person name="Kiefer A.F."/>
            <person name="Nichols A."/>
            <person name="Cepeda A.J."/>
            <person name="Yan W."/>
            <person name="Fan B."/>
            <person name="Jiang Y."/>
            <person name="Adhikari A."/>
            <person name="Zheng C.-J."/>
            <person name="Schuster L."/>
            <person name="Cowan T.M."/>
            <person name="Smanski M.J."/>
            <person name="Chevrette M.G."/>
            <person name="De Carvalho L.P.S."/>
            <person name="Shen B."/>
        </authorList>
    </citation>
    <scope>NUCLEOTIDE SEQUENCE [LARGE SCALE GENOMIC DNA]</scope>
    <source>
        <strain evidence="9 10">NPDC038104</strain>
    </source>
</reference>
<dbReference type="InterPro" id="IPR001273">
    <property type="entry name" value="ArAA_hydroxylase"/>
</dbReference>
<accession>A0ABV2YGG8</accession>
<dbReference type="PROSITE" id="PS51410">
    <property type="entry name" value="BH4_AAA_HYDROXYL_2"/>
    <property type="match status" value="1"/>
</dbReference>
<evidence type="ECO:0000313" key="10">
    <source>
        <dbReference type="Proteomes" id="UP001550850"/>
    </source>
</evidence>
<evidence type="ECO:0000256" key="1">
    <source>
        <dbReference type="ARBA" id="ARBA00001954"/>
    </source>
</evidence>
<evidence type="ECO:0000256" key="7">
    <source>
        <dbReference type="SAM" id="MobiDB-lite"/>
    </source>
</evidence>
<dbReference type="PRINTS" id="PR00372">
    <property type="entry name" value="FYWHYDRXLASE"/>
</dbReference>
<comment type="caution">
    <text evidence="9">The sequence shown here is derived from an EMBL/GenBank/DDBJ whole genome shotgun (WGS) entry which is preliminary data.</text>
</comment>